<organism evidence="2 3">
    <name type="scientific">Paenibacillus ginsengarvi</name>
    <dbReference type="NCBI Taxonomy" id="400777"/>
    <lineage>
        <taxon>Bacteria</taxon>
        <taxon>Bacillati</taxon>
        <taxon>Bacillota</taxon>
        <taxon>Bacilli</taxon>
        <taxon>Bacillales</taxon>
        <taxon>Paenibacillaceae</taxon>
        <taxon>Paenibacillus</taxon>
    </lineage>
</organism>
<dbReference type="EMBL" id="RBAH01000006">
    <property type="protein sequence ID" value="RKN84895.1"/>
    <property type="molecule type" value="Genomic_DNA"/>
</dbReference>
<evidence type="ECO:0000313" key="3">
    <source>
        <dbReference type="Proteomes" id="UP000282311"/>
    </source>
</evidence>
<feature type="transmembrane region" description="Helical" evidence="1">
    <location>
        <begin position="230"/>
        <end position="251"/>
    </location>
</feature>
<proteinExistence type="predicted"/>
<reference evidence="2 3" key="1">
    <citation type="journal article" date="2007" name="Int. J. Syst. Evol. Microbiol.">
        <title>Paenibacillus ginsengarvi sp. nov., isolated from soil from ginseng cultivation.</title>
        <authorList>
            <person name="Yoon M.H."/>
            <person name="Ten L.N."/>
            <person name="Im W.T."/>
        </authorList>
    </citation>
    <scope>NUCLEOTIDE SEQUENCE [LARGE SCALE GENOMIC DNA]</scope>
    <source>
        <strain evidence="2 3">KCTC 13059</strain>
    </source>
</reference>
<dbReference type="PROSITE" id="PS51257">
    <property type="entry name" value="PROKAR_LIPOPROTEIN"/>
    <property type="match status" value="1"/>
</dbReference>
<dbReference type="InterPro" id="IPR010390">
    <property type="entry name" value="ABC-2_transporter-like"/>
</dbReference>
<feature type="transmembrane region" description="Helical" evidence="1">
    <location>
        <begin position="21"/>
        <end position="50"/>
    </location>
</feature>
<feature type="transmembrane region" description="Helical" evidence="1">
    <location>
        <begin position="150"/>
        <end position="174"/>
    </location>
</feature>
<keyword evidence="1" id="KW-1133">Transmembrane helix</keyword>
<name>A0A3B0CGB5_9BACL</name>
<dbReference type="RefSeq" id="WP_120747101.1">
    <property type="nucleotide sequence ID" value="NZ_RBAH01000006.1"/>
</dbReference>
<keyword evidence="3" id="KW-1185">Reference proteome</keyword>
<dbReference type="PANTHER" id="PTHR36833">
    <property type="entry name" value="SLR0610 PROTEIN-RELATED"/>
    <property type="match status" value="1"/>
</dbReference>
<sequence length="263" mass="29053">MNALKLYALLIKASVRSRMQYKLNFLLSSFFACLMYALEFSVIALILAKFGALEGWSLPEVAYLYGVIILAHTIYRIFASDVHRLENYFVNGELDQLLIRPLPVLLALMSQNFSMQAGQFVQSFAVLVFAISSLLGSETVGWIIVPETVFAVLCGAVILFSIGLATATVGFWTMRINELQNLTEDASRNAALYPLDVFPGWLKTFLLTVIPVGFVNYVPALYTVRGVGGPWLLAATGAFALLFLAASLLFWRYGVTKYQSTGS</sequence>
<gene>
    <name evidence="2" type="ORF">D7M11_10205</name>
</gene>
<protein>
    <recommendedName>
        <fullName evidence="4">ABC transporter permease</fullName>
    </recommendedName>
</protein>
<keyword evidence="1" id="KW-0472">Membrane</keyword>
<evidence type="ECO:0000256" key="1">
    <source>
        <dbReference type="SAM" id="Phobius"/>
    </source>
</evidence>
<dbReference type="AlphaFoldDB" id="A0A3B0CGB5"/>
<evidence type="ECO:0000313" key="2">
    <source>
        <dbReference type="EMBL" id="RKN84895.1"/>
    </source>
</evidence>
<dbReference type="OrthoDB" id="9788195at2"/>
<evidence type="ECO:0008006" key="4">
    <source>
        <dbReference type="Google" id="ProtNLM"/>
    </source>
</evidence>
<feature type="transmembrane region" description="Helical" evidence="1">
    <location>
        <begin position="62"/>
        <end position="79"/>
    </location>
</feature>
<accession>A0A3B0CGB5</accession>
<dbReference type="Proteomes" id="UP000282311">
    <property type="component" value="Unassembled WGS sequence"/>
</dbReference>
<dbReference type="Pfam" id="PF06182">
    <property type="entry name" value="ABC2_membrane_6"/>
    <property type="match status" value="1"/>
</dbReference>
<feature type="transmembrane region" description="Helical" evidence="1">
    <location>
        <begin position="195"/>
        <end position="218"/>
    </location>
</feature>
<comment type="caution">
    <text evidence="2">The sequence shown here is derived from an EMBL/GenBank/DDBJ whole genome shotgun (WGS) entry which is preliminary data.</text>
</comment>
<keyword evidence="1" id="KW-0812">Transmembrane</keyword>
<dbReference type="PANTHER" id="PTHR36833:SF1">
    <property type="entry name" value="INTEGRAL MEMBRANE TRANSPORT PROTEIN"/>
    <property type="match status" value="1"/>
</dbReference>
<feature type="transmembrane region" description="Helical" evidence="1">
    <location>
        <begin position="124"/>
        <end position="144"/>
    </location>
</feature>